<accession>A0ABT1SZY0</accession>
<dbReference type="GO" id="GO:0062192">
    <property type="term" value="F:L-rhamnose mutarotase activity"/>
    <property type="evidence" value="ECO:0007669"/>
    <property type="project" value="UniProtKB-EC"/>
</dbReference>
<dbReference type="Proteomes" id="UP001204376">
    <property type="component" value="Unassembled WGS sequence"/>
</dbReference>
<dbReference type="RefSeq" id="WP_256537963.1">
    <property type="nucleotide sequence ID" value="NZ_JANHOH010000001.1"/>
</dbReference>
<dbReference type="Pfam" id="PF05336">
    <property type="entry name" value="rhaM"/>
    <property type="match status" value="1"/>
</dbReference>
<dbReference type="InterPro" id="IPR011008">
    <property type="entry name" value="Dimeric_a/b-barrel"/>
</dbReference>
<dbReference type="PANTHER" id="PTHR34389">
    <property type="entry name" value="L-RHAMNOSE MUTAROTASE"/>
    <property type="match status" value="1"/>
</dbReference>
<organism evidence="1 2">
    <name type="scientific">Mucilaginibacter aquariorum</name>
    <dbReference type="NCBI Taxonomy" id="2967225"/>
    <lineage>
        <taxon>Bacteria</taxon>
        <taxon>Pseudomonadati</taxon>
        <taxon>Bacteroidota</taxon>
        <taxon>Sphingobacteriia</taxon>
        <taxon>Sphingobacteriales</taxon>
        <taxon>Sphingobacteriaceae</taxon>
        <taxon>Mucilaginibacter</taxon>
    </lineage>
</organism>
<sequence length="103" mass="11878">MEQVVFKMKLKSGFKAEYKRRHDKIWPELVALLKESGIKKYDIFFDEQTDSLIAVQYVENGGATSLAGNPIMTRWWEYMADLMETNPDKSPVVVGLENVFSMP</sequence>
<gene>
    <name evidence="1" type="ORF">NPE20_07375</name>
</gene>
<keyword evidence="1" id="KW-0413">Isomerase</keyword>
<evidence type="ECO:0000313" key="2">
    <source>
        <dbReference type="Proteomes" id="UP001204376"/>
    </source>
</evidence>
<protein>
    <submittedName>
        <fullName evidence="1">L-rhamnose mutarotase</fullName>
        <ecNumber evidence="1">5.1.3.32</ecNumber>
    </submittedName>
</protein>
<dbReference type="SUPFAM" id="SSF54909">
    <property type="entry name" value="Dimeric alpha+beta barrel"/>
    <property type="match status" value="1"/>
</dbReference>
<dbReference type="EC" id="5.1.3.32" evidence="1"/>
<proteinExistence type="predicted"/>
<name>A0ABT1SZY0_9SPHI</name>
<keyword evidence="2" id="KW-1185">Reference proteome</keyword>
<evidence type="ECO:0000313" key="1">
    <source>
        <dbReference type="EMBL" id="MCQ6957770.1"/>
    </source>
</evidence>
<dbReference type="Gene3D" id="3.30.70.100">
    <property type="match status" value="1"/>
</dbReference>
<dbReference type="PANTHER" id="PTHR34389:SF2">
    <property type="entry name" value="L-RHAMNOSE MUTAROTASE"/>
    <property type="match status" value="1"/>
</dbReference>
<reference evidence="1 2" key="1">
    <citation type="submission" date="2022-07" db="EMBL/GenBank/DDBJ databases">
        <title>Mucilaginibacter sp. JC4.</title>
        <authorList>
            <person name="Le V."/>
            <person name="Ko S.-R."/>
            <person name="Ahn C.-Y."/>
            <person name="Oh H.-M."/>
        </authorList>
    </citation>
    <scope>NUCLEOTIDE SEQUENCE [LARGE SCALE GENOMIC DNA]</scope>
    <source>
        <strain evidence="1 2">JC4</strain>
    </source>
</reference>
<dbReference type="EMBL" id="JANHOH010000001">
    <property type="protein sequence ID" value="MCQ6957770.1"/>
    <property type="molecule type" value="Genomic_DNA"/>
</dbReference>
<dbReference type="InterPro" id="IPR008000">
    <property type="entry name" value="Rham/fucose_mutarotase"/>
</dbReference>
<comment type="caution">
    <text evidence="1">The sequence shown here is derived from an EMBL/GenBank/DDBJ whole genome shotgun (WGS) entry which is preliminary data.</text>
</comment>